<keyword evidence="2" id="KW-1185">Reference proteome</keyword>
<proteinExistence type="predicted"/>
<protein>
    <submittedName>
        <fullName evidence="1">Uncharacterized protein</fullName>
    </submittedName>
</protein>
<dbReference type="EMBL" id="JARQZJ010000102">
    <property type="protein sequence ID" value="KAK9886798.1"/>
    <property type="molecule type" value="Genomic_DNA"/>
</dbReference>
<sequence>MEQFILEIQDTQRAKVLVQPLKQLQSAMSSIGNVSETTSEKNELKIVKTVIADILKCEISLNTMESTSQKGIIQIFDPLSHILEGIEAFEDNKEDSCIEMKCEAFEKLKVLKTPLEKVSSVLVKLCETKIKPEDKEMTQQEMKTALCALKCVVERIRYDLPPSTTCQLLAKPLGELESVVGSIENNLSPKIARRTKESVQLIHNINVASQQATALELKPGITPKNGVLSIIQISEPLLLLKEGIEAFEASNEEDIRNISESMQSLGTVSVHVEKLTAIMVKLRDIERRPEIHEIMKPQIQSALSAFKETIECVQVSIPKSQHAELLIHPLNILQCKIDFIQETVSEQTQRLDFIVANRINKRIDDIKLKTAEHSVASDSQKDSFCILFKPILEPLNQLQEAIKTVISQSDNEQEQAIFETLESFREIDISLEKLSSIFENSKKIQVLSK</sequence>
<reference evidence="1 2" key="1">
    <citation type="submission" date="2023-03" db="EMBL/GenBank/DDBJ databases">
        <title>Genome insight into feeding habits of ladybird beetles.</title>
        <authorList>
            <person name="Li H.-S."/>
            <person name="Huang Y.-H."/>
            <person name="Pang H."/>
        </authorList>
    </citation>
    <scope>NUCLEOTIDE SEQUENCE [LARGE SCALE GENOMIC DNA]</scope>
    <source>
        <strain evidence="1">SYSU_2023b</strain>
        <tissue evidence="1">Whole body</tissue>
    </source>
</reference>
<name>A0AAW1V0C3_9CUCU</name>
<accession>A0AAW1V0C3</accession>
<organism evidence="1 2">
    <name type="scientific">Henosepilachna vigintioctopunctata</name>
    <dbReference type="NCBI Taxonomy" id="420089"/>
    <lineage>
        <taxon>Eukaryota</taxon>
        <taxon>Metazoa</taxon>
        <taxon>Ecdysozoa</taxon>
        <taxon>Arthropoda</taxon>
        <taxon>Hexapoda</taxon>
        <taxon>Insecta</taxon>
        <taxon>Pterygota</taxon>
        <taxon>Neoptera</taxon>
        <taxon>Endopterygota</taxon>
        <taxon>Coleoptera</taxon>
        <taxon>Polyphaga</taxon>
        <taxon>Cucujiformia</taxon>
        <taxon>Coccinelloidea</taxon>
        <taxon>Coccinellidae</taxon>
        <taxon>Epilachninae</taxon>
        <taxon>Epilachnini</taxon>
        <taxon>Henosepilachna</taxon>
    </lineage>
</organism>
<gene>
    <name evidence="1" type="ORF">WA026_018451</name>
</gene>
<dbReference type="Proteomes" id="UP001431783">
    <property type="component" value="Unassembled WGS sequence"/>
</dbReference>
<evidence type="ECO:0000313" key="2">
    <source>
        <dbReference type="Proteomes" id="UP001431783"/>
    </source>
</evidence>
<comment type="caution">
    <text evidence="1">The sequence shown here is derived from an EMBL/GenBank/DDBJ whole genome shotgun (WGS) entry which is preliminary data.</text>
</comment>
<dbReference type="AlphaFoldDB" id="A0AAW1V0C3"/>
<evidence type="ECO:0000313" key="1">
    <source>
        <dbReference type="EMBL" id="KAK9886798.1"/>
    </source>
</evidence>